<comment type="caution">
    <text evidence="2">The sequence shown here is derived from an EMBL/GenBank/DDBJ whole genome shotgun (WGS) entry which is preliminary data.</text>
</comment>
<dbReference type="Pfam" id="PF09995">
    <property type="entry name" value="MPAB_Lcp_cat"/>
    <property type="match status" value="1"/>
</dbReference>
<evidence type="ECO:0000313" key="3">
    <source>
        <dbReference type="Proteomes" id="UP001107961"/>
    </source>
</evidence>
<keyword evidence="3" id="KW-1185">Reference proteome</keyword>
<feature type="domain" description="ER-bound oxygenase mpaB/mpaB'/Rubber oxygenase catalytic" evidence="1">
    <location>
        <begin position="136"/>
        <end position="347"/>
    </location>
</feature>
<reference evidence="2" key="1">
    <citation type="submission" date="2022-01" db="EMBL/GenBank/DDBJ databases">
        <authorList>
            <person name="Karlyshev A.V."/>
            <person name="Jaspars M."/>
        </authorList>
    </citation>
    <scope>NUCLEOTIDE SEQUENCE</scope>
    <source>
        <strain evidence="2">AGSA3-2</strain>
    </source>
</reference>
<dbReference type="InterPro" id="IPR018713">
    <property type="entry name" value="MPAB/Lcp_cat_dom"/>
</dbReference>
<dbReference type="RefSeq" id="WP_026949729.1">
    <property type="nucleotide sequence ID" value="NZ_CP136538.1"/>
</dbReference>
<organism evidence="2 3">
    <name type="scientific">Alloalcanivorax xenomutans</name>
    <dbReference type="NCBI Taxonomy" id="1094342"/>
    <lineage>
        <taxon>Bacteria</taxon>
        <taxon>Pseudomonadati</taxon>
        <taxon>Pseudomonadota</taxon>
        <taxon>Gammaproteobacteria</taxon>
        <taxon>Oceanospirillales</taxon>
        <taxon>Alcanivoracaceae</taxon>
        <taxon>Alloalcanivorax</taxon>
    </lineage>
</organism>
<dbReference type="PANTHER" id="PTHR37539">
    <property type="entry name" value="SECRETED PROTEIN-RELATED"/>
    <property type="match status" value="1"/>
</dbReference>
<accession>A0A9Q3ZEP7</accession>
<evidence type="ECO:0000313" key="2">
    <source>
        <dbReference type="EMBL" id="MCE7507119.1"/>
    </source>
</evidence>
<dbReference type="EMBL" id="JAJVKT010000001">
    <property type="protein sequence ID" value="MCE7507119.1"/>
    <property type="molecule type" value="Genomic_DNA"/>
</dbReference>
<name>A0A9Q3ZEP7_9GAMM</name>
<dbReference type="GO" id="GO:0016491">
    <property type="term" value="F:oxidoreductase activity"/>
    <property type="evidence" value="ECO:0007669"/>
    <property type="project" value="InterPro"/>
</dbReference>
<dbReference type="AlphaFoldDB" id="A0A9Q3ZEP7"/>
<evidence type="ECO:0000259" key="1">
    <source>
        <dbReference type="Pfam" id="PF09995"/>
    </source>
</evidence>
<dbReference type="GeneID" id="94685685"/>
<dbReference type="InterPro" id="IPR037473">
    <property type="entry name" value="Lcp-like"/>
</dbReference>
<proteinExistence type="predicted"/>
<gene>
    <name evidence="2" type="ORF">LZG35_00615</name>
</gene>
<sequence length="396" mass="45541">MDASVTPRPAPTRARPFEKTQGRTPLWLRLWLGRDLAPSREEFQAALDGLWVGDPAMDELVAWMEEYGRGRGHKLFQQALKQGVDSLTDAPEPLVRFFRRVENRPDWVDPELLELGARFIHGTGEGATFVLRDLALMGGYLLSGFNQSLVLTGALTEGTGRRVARTGHWWIDCTEVGGLEPLAAGYRATLQVRLVHALVRRDLDRREDWDHERWGLPLSQVDMVATYLGFSVVMLNGLRLLGIPVTPTESRAVMHLWRYACWLMGVQEQWLVDTEKEGALRLHHTLMTQSQPDWTTPELARALAREPLAHRFPRLQSVRRRLRYHMHLSTSRYFLGKEKMRQLGLPEHILPWFPLMTIAPRFTYYSSHRFLPGLRERLQQRGRAFQKAAVGTLRES</sequence>
<protein>
    <submittedName>
        <fullName evidence="2">DUF2236 domain-containing protein</fullName>
    </submittedName>
</protein>
<dbReference type="Proteomes" id="UP001107961">
    <property type="component" value="Unassembled WGS sequence"/>
</dbReference>
<dbReference type="PANTHER" id="PTHR37539:SF1">
    <property type="entry name" value="ER-BOUND OXYGENASE MPAB_MPAB'_RUBBER OXYGENASE CATALYTIC DOMAIN-CONTAINING PROTEIN"/>
    <property type="match status" value="1"/>
</dbReference>